<dbReference type="EMBL" id="JAEPRA010000007">
    <property type="protein sequence ID" value="KAG2182668.1"/>
    <property type="molecule type" value="Genomic_DNA"/>
</dbReference>
<reference evidence="3" key="1">
    <citation type="submission" date="2020-12" db="EMBL/GenBank/DDBJ databases">
        <title>Metabolic potential, ecology and presence of endohyphal bacteria is reflected in genomic diversity of Mucoromycotina.</title>
        <authorList>
            <person name="Muszewska A."/>
            <person name="Okrasinska A."/>
            <person name="Steczkiewicz K."/>
            <person name="Drgas O."/>
            <person name="Orlowska M."/>
            <person name="Perlinska-Lenart U."/>
            <person name="Aleksandrzak-Piekarczyk T."/>
            <person name="Szatraj K."/>
            <person name="Zielenkiewicz U."/>
            <person name="Pilsyk S."/>
            <person name="Malc E."/>
            <person name="Mieczkowski P."/>
            <person name="Kruszewska J.S."/>
            <person name="Biernat P."/>
            <person name="Pawlowska J."/>
        </authorList>
    </citation>
    <scope>NUCLEOTIDE SEQUENCE</scope>
    <source>
        <strain evidence="3">WA0000051536</strain>
    </source>
</reference>
<organism evidence="3 4">
    <name type="scientific">Umbelopsis vinacea</name>
    <dbReference type="NCBI Taxonomy" id="44442"/>
    <lineage>
        <taxon>Eukaryota</taxon>
        <taxon>Fungi</taxon>
        <taxon>Fungi incertae sedis</taxon>
        <taxon>Mucoromycota</taxon>
        <taxon>Mucoromycotina</taxon>
        <taxon>Umbelopsidomycetes</taxon>
        <taxon>Umbelopsidales</taxon>
        <taxon>Umbelopsidaceae</taxon>
        <taxon>Umbelopsis</taxon>
    </lineage>
</organism>
<keyword evidence="4" id="KW-1185">Reference proteome</keyword>
<proteinExistence type="predicted"/>
<evidence type="ECO:0000256" key="1">
    <source>
        <dbReference type="SAM" id="MobiDB-lite"/>
    </source>
</evidence>
<feature type="chain" id="PRO_5034152479" evidence="2">
    <location>
        <begin position="22"/>
        <end position="87"/>
    </location>
</feature>
<feature type="signal peptide" evidence="2">
    <location>
        <begin position="1"/>
        <end position="21"/>
    </location>
</feature>
<evidence type="ECO:0000313" key="4">
    <source>
        <dbReference type="Proteomes" id="UP000612746"/>
    </source>
</evidence>
<dbReference type="Proteomes" id="UP000612746">
    <property type="component" value="Unassembled WGS sequence"/>
</dbReference>
<evidence type="ECO:0000256" key="2">
    <source>
        <dbReference type="SAM" id="SignalP"/>
    </source>
</evidence>
<name>A0A8H7PZK3_9FUNG</name>
<comment type="caution">
    <text evidence="3">The sequence shown here is derived from an EMBL/GenBank/DDBJ whole genome shotgun (WGS) entry which is preliminary data.</text>
</comment>
<sequence length="87" mass="9392">MQRFPIFLFLTLLVLVFAVSARSHDDDDDDEDNYYPSAPYGGYGPNGQQGGGWVDEYGHWHSAASTQTIVKGALAVPAAIAIGFMAL</sequence>
<protein>
    <submittedName>
        <fullName evidence="3">Uncharacterized protein</fullName>
    </submittedName>
</protein>
<accession>A0A8H7PZK3</accession>
<dbReference type="OrthoDB" id="2442254at2759"/>
<keyword evidence="2" id="KW-0732">Signal</keyword>
<evidence type="ECO:0000313" key="3">
    <source>
        <dbReference type="EMBL" id="KAG2182668.1"/>
    </source>
</evidence>
<dbReference type="AlphaFoldDB" id="A0A8H7PZK3"/>
<feature type="region of interest" description="Disordered" evidence="1">
    <location>
        <begin position="23"/>
        <end position="47"/>
    </location>
</feature>
<gene>
    <name evidence="3" type="ORF">INT44_005647</name>
</gene>